<proteinExistence type="predicted"/>
<keyword evidence="2" id="KW-1185">Reference proteome</keyword>
<reference evidence="1" key="1">
    <citation type="submission" date="2022-01" db="EMBL/GenBank/DDBJ databases">
        <title>Identification and Characterization of vB_PreP_EPr2, a Lytic Bacteriophage of Pan-drug Resistant Providencia rettgeri.</title>
        <authorList>
            <person name="Margulieux K.R."/>
            <person name="Mencke J.L."/>
            <person name="He Y."/>
            <person name="Filippov A.A."/>
            <person name="Nikolich M.P."/>
            <person name="Belew A.T."/>
            <person name="McGann P."/>
            <person name="Swierczewski B.E."/>
            <person name="Getnet D."/>
            <person name="Ellison D.W."/>
        </authorList>
    </citation>
    <scope>NUCLEOTIDE SEQUENCE</scope>
</reference>
<evidence type="ECO:0000313" key="1">
    <source>
        <dbReference type="EMBL" id="UNI71163.1"/>
    </source>
</evidence>
<accession>A0AC61TT26</accession>
<name>A0AC61TT26_9CAUD</name>
<sequence length="779" mass="83936">MSTITQFPSGSTQYRIEFDYLARTFVVVTLVNSSNPTLNRVLEVGRDYRFLNPTMIEMLVDQSGFDIVRIHRQTGTDLVVDFRNGSVLTASDLTNAELQAIHIAEEGRDQTVDLAKEYADAAESSAGNAKDSEDEARRIAESIKASGLIGYITRRSFENGFNVTTWNEVLLWEADGGYYRWDGTLPKNVTAGSTPETSGGIGLGAWVSVGDASLRSVLSEKDGYSYIGELQSVADFFGFIKQNGARVKLRSWYSGWAATVYGKPSGGGEFIYMSGVPKSKHDGCIYFSPTVTYSSTLSDYVTGVGESDPTGSGVWVRDIGSATHINTDWAGINDGATASSSSTHADAVQKVFNAAAALGKHVQLGYGFIHLEKAVSMPAFFDNTASMPRIEGYGINSSYFICNTLGTDVYNLTCMLDNFTQTWGMKDFQIREKGLTKTGYLMKLGRLTGAVIERVKWAGGRQQLLAQSVLSCTWIEPCWFSGYRGAKFEAGGTVGSGYANPNANRLIRPQILTMENQGLWVVNATNFQIDGGSIEGCGSPGDTTFRGFYVQGGGSDGTVGLVVDGLYVETVSGYPFYITHSNDRSIKHVISNSNFNTNATQYPVSQVIVLGGNYAYPSGVTMTLEMRGNTILPVGYTGSASRPDVSITGYSSNDQAIFLDYDNRWTPLQPPVLDATVKWKASPDFAFTVSVAGASGAMSSRRNITSVTRGSTGVYTITANHNIANVAISLTTIGSPGYAILGGEPSGNTFVVRTYDASGAAADRDFRVVGTDYIPKFNG</sequence>
<dbReference type="Proteomes" id="UP000829258">
    <property type="component" value="Segment"/>
</dbReference>
<dbReference type="EMBL" id="OM256482">
    <property type="protein sequence ID" value="UNI71163.1"/>
    <property type="molecule type" value="Genomic_DNA"/>
</dbReference>
<organism evidence="1 2">
    <name type="scientific">Providencia phage EPr2</name>
    <dbReference type="NCBI Taxonomy" id="2917333"/>
    <lineage>
        <taxon>Viruses</taxon>
        <taxon>Duplodnaviria</taxon>
        <taxon>Heunggongvirae</taxon>
        <taxon>Uroviricota</taxon>
        <taxon>Caudoviricetes</taxon>
        <taxon>Autographivirales</taxon>
        <taxon>Autotranscriptaviridae</taxon>
        <taxon>Studiervirinae</taxon>
        <taxon>Kayfunavirus</taxon>
        <taxon>Kayfunavirus EPr2</taxon>
    </lineage>
</organism>
<gene>
    <name evidence="1" type="ORF">EPr2_0055</name>
</gene>
<protein>
    <submittedName>
        <fullName evidence="1">Tail fiber protein</fullName>
    </submittedName>
</protein>
<evidence type="ECO:0000313" key="2">
    <source>
        <dbReference type="Proteomes" id="UP000829258"/>
    </source>
</evidence>